<dbReference type="NCBIfam" id="TIGR01347">
    <property type="entry name" value="sucB"/>
    <property type="match status" value="1"/>
</dbReference>
<evidence type="ECO:0000256" key="4">
    <source>
        <dbReference type="ARBA" id="ARBA00011666"/>
    </source>
</evidence>
<evidence type="ECO:0000256" key="5">
    <source>
        <dbReference type="ARBA" id="ARBA00012945"/>
    </source>
</evidence>
<feature type="region of interest" description="Disordered" evidence="13">
    <location>
        <begin position="161"/>
        <end position="194"/>
    </location>
</feature>
<dbReference type="GO" id="GO:0033512">
    <property type="term" value="P:L-lysine catabolic process to acetyl-CoA via saccharopine"/>
    <property type="evidence" value="ECO:0007669"/>
    <property type="project" value="UniProtKB-UniRule"/>
</dbReference>
<dbReference type="SUPFAM" id="SSF47005">
    <property type="entry name" value="Peripheral subunit-binding domain of 2-oxo acid dehydrogenase complex"/>
    <property type="match status" value="1"/>
</dbReference>
<feature type="domain" description="Lipoyl-binding" evidence="14">
    <location>
        <begin position="2"/>
        <end position="77"/>
    </location>
</feature>
<dbReference type="InterPro" id="IPR001078">
    <property type="entry name" value="2-oxoacid_DH_actylTfrase"/>
</dbReference>
<feature type="domain" description="Peripheral subunit-binding (PSBD)" evidence="15">
    <location>
        <begin position="119"/>
        <end position="156"/>
    </location>
</feature>
<dbReference type="CDD" id="cd06849">
    <property type="entry name" value="lipoyl_domain"/>
    <property type="match status" value="1"/>
</dbReference>
<dbReference type="RefSeq" id="WP_088562553.1">
    <property type="nucleotide sequence ID" value="NZ_FYEH01000014.1"/>
</dbReference>
<keyword evidence="17" id="KW-1185">Reference proteome</keyword>
<dbReference type="InterPro" id="IPR004167">
    <property type="entry name" value="PSBD"/>
</dbReference>
<evidence type="ECO:0000256" key="13">
    <source>
        <dbReference type="SAM" id="MobiDB-lite"/>
    </source>
</evidence>
<dbReference type="Pfam" id="PF00364">
    <property type="entry name" value="Biotin_lipoyl"/>
    <property type="match status" value="1"/>
</dbReference>
<dbReference type="EMBL" id="FYEH01000014">
    <property type="protein sequence ID" value="SNB75940.1"/>
    <property type="molecule type" value="Genomic_DNA"/>
</dbReference>
<evidence type="ECO:0000256" key="7">
    <source>
        <dbReference type="ARBA" id="ARBA00022532"/>
    </source>
</evidence>
<evidence type="ECO:0000256" key="12">
    <source>
        <dbReference type="RuleBase" id="RU361138"/>
    </source>
</evidence>
<comment type="similarity">
    <text evidence="3 12">Belongs to the 2-oxoacid dehydrogenase family.</text>
</comment>
<comment type="subunit">
    <text evidence="4">Forms a 24-polypeptide structural core with octahedral symmetry. Part of the 2-oxoglutarate dehydrogenase (OGDH) complex composed of E1 (2-oxoglutarate dehydrogenase), E2 (dihydrolipoamide succinyltransferase) and E3 (dihydrolipoamide dehydrogenase); the complex contains multiple copies of the three enzymatic components (E1, E2 and E3).</text>
</comment>
<evidence type="ECO:0000256" key="8">
    <source>
        <dbReference type="ARBA" id="ARBA00022679"/>
    </source>
</evidence>
<dbReference type="FunFam" id="3.30.559.10:FF:000007">
    <property type="entry name" value="Dihydrolipoamide acetyltransferase component of pyruvate dehydrogenase complex"/>
    <property type="match status" value="1"/>
</dbReference>
<evidence type="ECO:0000256" key="10">
    <source>
        <dbReference type="ARBA" id="ARBA00023315"/>
    </source>
</evidence>
<dbReference type="SUPFAM" id="SSF52777">
    <property type="entry name" value="CoA-dependent acyltransferases"/>
    <property type="match status" value="1"/>
</dbReference>
<feature type="compositionally biased region" description="Basic and acidic residues" evidence="13">
    <location>
        <begin position="88"/>
        <end position="104"/>
    </location>
</feature>
<dbReference type="InterPro" id="IPR000089">
    <property type="entry name" value="Biotin_lipoyl"/>
</dbReference>
<dbReference type="PROSITE" id="PS00189">
    <property type="entry name" value="LIPOYL"/>
    <property type="match status" value="1"/>
</dbReference>
<proteinExistence type="inferred from homology"/>
<comment type="cofactor">
    <cofactor evidence="12">
        <name>(R)-lipoate</name>
        <dbReference type="ChEBI" id="CHEBI:83088"/>
    </cofactor>
    <text evidence="12">Binds 1 lipoyl cofactor covalently.</text>
</comment>
<reference evidence="16 17" key="1">
    <citation type="submission" date="2017-06" db="EMBL/GenBank/DDBJ databases">
        <authorList>
            <person name="Kim H.J."/>
            <person name="Triplett B.A."/>
        </authorList>
    </citation>
    <scope>NUCLEOTIDE SEQUENCE [LARGE SCALE GENOMIC DNA]</scope>
    <source>
        <strain evidence="16 17">B29T1</strain>
    </source>
</reference>
<keyword evidence="10 12" id="KW-0012">Acyltransferase</keyword>
<gene>
    <name evidence="16" type="ORF">SAMN07250955_11440</name>
</gene>
<dbReference type="InterPro" id="IPR036625">
    <property type="entry name" value="E3-bd_dom_sf"/>
</dbReference>
<dbReference type="SUPFAM" id="SSF51230">
    <property type="entry name" value="Single hybrid motif"/>
    <property type="match status" value="1"/>
</dbReference>
<evidence type="ECO:0000259" key="14">
    <source>
        <dbReference type="PROSITE" id="PS50968"/>
    </source>
</evidence>
<dbReference type="Gene3D" id="2.40.50.100">
    <property type="match status" value="1"/>
</dbReference>
<dbReference type="Gene3D" id="4.10.320.10">
    <property type="entry name" value="E3-binding domain"/>
    <property type="match status" value="1"/>
</dbReference>
<evidence type="ECO:0000256" key="3">
    <source>
        <dbReference type="ARBA" id="ARBA00007317"/>
    </source>
</evidence>
<dbReference type="PANTHER" id="PTHR43416:SF5">
    <property type="entry name" value="DIHYDROLIPOYLLYSINE-RESIDUE SUCCINYLTRANSFERASE COMPONENT OF 2-OXOGLUTARATE DEHYDROGENASE COMPLEX, MITOCHONDRIAL"/>
    <property type="match status" value="1"/>
</dbReference>
<evidence type="ECO:0000256" key="6">
    <source>
        <dbReference type="ARBA" id="ARBA00019511"/>
    </source>
</evidence>
<dbReference type="Pfam" id="PF00198">
    <property type="entry name" value="2-oxoacid_dh"/>
    <property type="match status" value="1"/>
</dbReference>
<dbReference type="GO" id="GO:0045252">
    <property type="term" value="C:oxoglutarate dehydrogenase complex"/>
    <property type="evidence" value="ECO:0007669"/>
    <property type="project" value="UniProtKB-UniRule"/>
</dbReference>
<evidence type="ECO:0000256" key="11">
    <source>
        <dbReference type="ARBA" id="ARBA00052761"/>
    </source>
</evidence>
<dbReference type="InterPro" id="IPR011053">
    <property type="entry name" value="Single_hybrid_motif"/>
</dbReference>
<protein>
    <recommendedName>
        <fullName evidence="6 12">Dihydrolipoyllysine-residue succinyltransferase component of 2-oxoglutarate dehydrogenase complex</fullName>
        <ecNumber evidence="5 12">2.3.1.61</ecNumber>
    </recommendedName>
    <alternativeName>
        <fullName evidence="12">2-oxoglutarate dehydrogenase complex component E2</fullName>
    </alternativeName>
</protein>
<dbReference type="Gene3D" id="3.30.559.10">
    <property type="entry name" value="Chloramphenicol acetyltransferase-like domain"/>
    <property type="match status" value="1"/>
</dbReference>
<comment type="function">
    <text evidence="1 12">E2 component of the 2-oxoglutarate dehydrogenase (OGDH) complex which catalyzes the second step in the conversion of 2-oxoglutarate to succinyl-CoA and CO(2).</text>
</comment>
<feature type="region of interest" description="Disordered" evidence="13">
    <location>
        <begin position="81"/>
        <end position="125"/>
    </location>
</feature>
<evidence type="ECO:0000256" key="2">
    <source>
        <dbReference type="ARBA" id="ARBA00005145"/>
    </source>
</evidence>
<dbReference type="Proteomes" id="UP000197065">
    <property type="component" value="Unassembled WGS sequence"/>
</dbReference>
<evidence type="ECO:0000256" key="1">
    <source>
        <dbReference type="ARBA" id="ARBA00004052"/>
    </source>
</evidence>
<keyword evidence="8 12" id="KW-0808">Transferase</keyword>
<evidence type="ECO:0000256" key="9">
    <source>
        <dbReference type="ARBA" id="ARBA00022823"/>
    </source>
</evidence>
<sequence>MSVEIRVPTLGESVTEATVARWLKKAGDNVAADEPLVELETDKVSLEVPAPSAGVLAEITVEEGSDVEVGAIIGLIEASGAGTAPKAAPEKPASKSAEATDHTPPKSAEVAASGNGAAQAGPAARKIAEEKGIDLASVAASGPKGNVTKGDVMAAEAKPAASGTAVKAPQPVAPPASVPANDQGQPAAGGREERVRMTRLRKRIAERLKEAQNTAAMLTTFNEVDMSAVMALRKQYQDSFQKKHGIKLGFMSFFVKASIEALRAYPAVNAEIDGDDIVFKHYHDIGVAVSTDQGLVVPVIRGAEAMGLAHIEKSIADLGKRARDGKLSMDAMAGGTFTITNGGTFGSLLSTPILNPPQVGILGMHKIQERPMVLPGGRIEARPMMYLALSYDHRIVDGKEAVSFLVRVKECIEDPQRMLIDA</sequence>
<comment type="pathway">
    <text evidence="2 12">Amino-acid degradation; L-lysine degradation via saccharopine pathway; glutaryl-CoA from L-lysine: step 6/6.</text>
</comment>
<dbReference type="InterPro" id="IPR050537">
    <property type="entry name" value="2-oxoacid_dehydrogenase"/>
</dbReference>
<accession>A0A212RTA4</accession>
<comment type="catalytic activity">
    <reaction evidence="11 12">
        <text>N(6)-[(R)-dihydrolipoyl]-L-lysyl-[protein] + succinyl-CoA = N(6)-[(R)-S(8)-succinyldihydrolipoyl]-L-lysyl-[protein] + CoA</text>
        <dbReference type="Rhea" id="RHEA:15213"/>
        <dbReference type="Rhea" id="RHEA-COMP:10475"/>
        <dbReference type="Rhea" id="RHEA-COMP:20092"/>
        <dbReference type="ChEBI" id="CHEBI:57287"/>
        <dbReference type="ChEBI" id="CHEBI:57292"/>
        <dbReference type="ChEBI" id="CHEBI:83100"/>
        <dbReference type="ChEBI" id="CHEBI:83120"/>
        <dbReference type="EC" id="2.3.1.61"/>
    </reaction>
</comment>
<dbReference type="Pfam" id="PF02817">
    <property type="entry name" value="E3_binding"/>
    <property type="match status" value="1"/>
</dbReference>
<evidence type="ECO:0000313" key="16">
    <source>
        <dbReference type="EMBL" id="SNB75940.1"/>
    </source>
</evidence>
<name>A0A212RTA4_9PROT</name>
<dbReference type="GO" id="GO:0006099">
    <property type="term" value="P:tricarboxylic acid cycle"/>
    <property type="evidence" value="ECO:0007669"/>
    <property type="project" value="UniProtKB-UniRule"/>
</dbReference>
<dbReference type="OrthoDB" id="9805770at2"/>
<evidence type="ECO:0000313" key="17">
    <source>
        <dbReference type="Proteomes" id="UP000197065"/>
    </source>
</evidence>
<keyword evidence="7 12" id="KW-0816">Tricarboxylic acid cycle</keyword>
<dbReference type="NCBIfam" id="NF004309">
    <property type="entry name" value="PRK05704.1"/>
    <property type="match status" value="1"/>
</dbReference>
<dbReference type="GO" id="GO:0004149">
    <property type="term" value="F:dihydrolipoyllysine-residue succinyltransferase activity"/>
    <property type="evidence" value="ECO:0007669"/>
    <property type="project" value="UniProtKB-UniRule"/>
</dbReference>
<dbReference type="PROSITE" id="PS51826">
    <property type="entry name" value="PSBD"/>
    <property type="match status" value="1"/>
</dbReference>
<dbReference type="InterPro" id="IPR023213">
    <property type="entry name" value="CAT-like_dom_sf"/>
</dbReference>
<dbReference type="EC" id="2.3.1.61" evidence="5 12"/>
<dbReference type="InterPro" id="IPR003016">
    <property type="entry name" value="2-oxoA_DH_lipoyl-BS"/>
</dbReference>
<organism evidence="16 17">
    <name type="scientific">Arboricoccus pini</name>
    <dbReference type="NCBI Taxonomy" id="1963835"/>
    <lineage>
        <taxon>Bacteria</taxon>
        <taxon>Pseudomonadati</taxon>
        <taxon>Pseudomonadota</taxon>
        <taxon>Alphaproteobacteria</taxon>
        <taxon>Geminicoccales</taxon>
        <taxon>Geminicoccaceae</taxon>
        <taxon>Arboricoccus</taxon>
    </lineage>
</organism>
<dbReference type="InterPro" id="IPR006255">
    <property type="entry name" value="SucB"/>
</dbReference>
<keyword evidence="9 12" id="KW-0450">Lipoyl</keyword>
<dbReference type="PANTHER" id="PTHR43416">
    <property type="entry name" value="DIHYDROLIPOYLLYSINE-RESIDUE SUCCINYLTRANSFERASE COMPONENT OF 2-OXOGLUTARATE DEHYDROGENASE COMPLEX, MITOCHONDRIAL-RELATED"/>
    <property type="match status" value="1"/>
</dbReference>
<dbReference type="UniPathway" id="UPA00868">
    <property type="reaction ID" value="UER00840"/>
</dbReference>
<dbReference type="PROSITE" id="PS50968">
    <property type="entry name" value="BIOTINYL_LIPOYL"/>
    <property type="match status" value="1"/>
</dbReference>
<dbReference type="AlphaFoldDB" id="A0A212RTA4"/>
<evidence type="ECO:0000259" key="15">
    <source>
        <dbReference type="PROSITE" id="PS51826"/>
    </source>
</evidence>
<dbReference type="GO" id="GO:0005829">
    <property type="term" value="C:cytosol"/>
    <property type="evidence" value="ECO:0007669"/>
    <property type="project" value="TreeGrafter"/>
</dbReference>